<reference evidence="1 2" key="1">
    <citation type="submission" date="2024-09" db="EMBL/GenBank/DDBJ databases">
        <title>Chromosome-scale assembly of Riccia sorocarpa.</title>
        <authorList>
            <person name="Paukszto L."/>
        </authorList>
    </citation>
    <scope>NUCLEOTIDE SEQUENCE [LARGE SCALE GENOMIC DNA]</scope>
    <source>
        <strain evidence="1">LP-2024</strain>
        <tissue evidence="1">Aerial parts of the thallus</tissue>
    </source>
</reference>
<dbReference type="EMBL" id="JBJQOH010000002">
    <property type="protein sequence ID" value="KAL3696442.1"/>
    <property type="molecule type" value="Genomic_DNA"/>
</dbReference>
<dbReference type="Proteomes" id="UP001633002">
    <property type="component" value="Unassembled WGS sequence"/>
</dbReference>
<accession>A0ABD3I107</accession>
<keyword evidence="2" id="KW-1185">Reference proteome</keyword>
<organism evidence="1 2">
    <name type="scientific">Riccia sorocarpa</name>
    <dbReference type="NCBI Taxonomy" id="122646"/>
    <lineage>
        <taxon>Eukaryota</taxon>
        <taxon>Viridiplantae</taxon>
        <taxon>Streptophyta</taxon>
        <taxon>Embryophyta</taxon>
        <taxon>Marchantiophyta</taxon>
        <taxon>Marchantiopsida</taxon>
        <taxon>Marchantiidae</taxon>
        <taxon>Marchantiales</taxon>
        <taxon>Ricciaceae</taxon>
        <taxon>Riccia</taxon>
    </lineage>
</organism>
<name>A0ABD3I107_9MARC</name>
<protein>
    <submittedName>
        <fullName evidence="1">Uncharacterized protein</fullName>
    </submittedName>
</protein>
<dbReference type="AlphaFoldDB" id="A0ABD3I107"/>
<proteinExistence type="predicted"/>
<comment type="caution">
    <text evidence="1">The sequence shown here is derived from an EMBL/GenBank/DDBJ whole genome shotgun (WGS) entry which is preliminary data.</text>
</comment>
<evidence type="ECO:0000313" key="1">
    <source>
        <dbReference type="EMBL" id="KAL3696442.1"/>
    </source>
</evidence>
<gene>
    <name evidence="1" type="ORF">R1sor_010518</name>
</gene>
<sequence length="207" mass="24514">MHDDSNGKSAVISGAEERTWKRFTYRTDMIDAYLSAVTTEGGLFTRLAFCGERFDRARLDRFYLSNRGEWSSQKRWELAWGRVKQILKAQKQKNREEDRDGQDIRRLIHDLRVRSEDEELSTDEIATLRSNEEQVKQLDLREAKGWKCRSKERWLQEGEVPSRYFYSQLKAKYAREKITALHTTRGDTTTSHKEIIQEVEAYYKAVH</sequence>
<evidence type="ECO:0000313" key="2">
    <source>
        <dbReference type="Proteomes" id="UP001633002"/>
    </source>
</evidence>